<dbReference type="GO" id="GO:0008422">
    <property type="term" value="F:beta-glucosidase activity"/>
    <property type="evidence" value="ECO:0007669"/>
    <property type="project" value="UniProtKB-EC"/>
</dbReference>
<evidence type="ECO:0000259" key="5">
    <source>
        <dbReference type="Pfam" id="PF14310"/>
    </source>
</evidence>
<name>A0A814QEU5_9BILA</name>
<dbReference type="InterPro" id="IPR036881">
    <property type="entry name" value="Glyco_hydro_3_C_sf"/>
</dbReference>
<dbReference type="EC" id="3.2.1.21" evidence="3"/>
<dbReference type="InterPro" id="IPR050288">
    <property type="entry name" value="Cellulose_deg_GH3"/>
</dbReference>
<dbReference type="Gene3D" id="3.40.50.1700">
    <property type="entry name" value="Glycoside hydrolase family 3 C-terminal domain"/>
    <property type="match status" value="1"/>
</dbReference>
<evidence type="ECO:0000313" key="7">
    <source>
        <dbReference type="Proteomes" id="UP000663845"/>
    </source>
</evidence>
<sequence length="148" mass="17431">MNKSPGRTYRYLDYIKAPPLFPFGYGLSYSKFKMNSKLNIYPNKINNLDTDIIVNINIINQGPFHAQFVTQLYYEFPNSTVIELPIRELLQFNKTLFKINEQKVISFTFRIRTIPYSNRQQIPGIINFWIGNSRDKYAQSTLIIDFDS</sequence>
<gene>
    <name evidence="6" type="ORF">JYZ213_LOCUS22351</name>
</gene>
<dbReference type="InterPro" id="IPR013783">
    <property type="entry name" value="Ig-like_fold"/>
</dbReference>
<dbReference type="Proteomes" id="UP000663845">
    <property type="component" value="Unassembled WGS sequence"/>
</dbReference>
<comment type="caution">
    <text evidence="6">The sequence shown here is derived from an EMBL/GenBank/DDBJ whole genome shotgun (WGS) entry which is preliminary data.</text>
</comment>
<evidence type="ECO:0000256" key="4">
    <source>
        <dbReference type="ARBA" id="ARBA00022801"/>
    </source>
</evidence>
<organism evidence="6 7">
    <name type="scientific">Adineta steineri</name>
    <dbReference type="NCBI Taxonomy" id="433720"/>
    <lineage>
        <taxon>Eukaryota</taxon>
        <taxon>Metazoa</taxon>
        <taxon>Spiralia</taxon>
        <taxon>Gnathifera</taxon>
        <taxon>Rotifera</taxon>
        <taxon>Eurotatoria</taxon>
        <taxon>Bdelloidea</taxon>
        <taxon>Adinetida</taxon>
        <taxon>Adinetidae</taxon>
        <taxon>Adineta</taxon>
    </lineage>
</organism>
<keyword evidence="4" id="KW-0378">Hydrolase</keyword>
<feature type="domain" description="Fibronectin type III-like" evidence="5">
    <location>
        <begin position="69"/>
        <end position="133"/>
    </location>
</feature>
<dbReference type="InterPro" id="IPR026891">
    <property type="entry name" value="Fn3-like"/>
</dbReference>
<evidence type="ECO:0000256" key="1">
    <source>
        <dbReference type="ARBA" id="ARBA00000448"/>
    </source>
</evidence>
<dbReference type="GO" id="GO:0005975">
    <property type="term" value="P:carbohydrate metabolic process"/>
    <property type="evidence" value="ECO:0007669"/>
    <property type="project" value="InterPro"/>
</dbReference>
<reference evidence="6" key="1">
    <citation type="submission" date="2021-02" db="EMBL/GenBank/DDBJ databases">
        <authorList>
            <person name="Nowell W R."/>
        </authorList>
    </citation>
    <scope>NUCLEOTIDE SEQUENCE</scope>
</reference>
<evidence type="ECO:0000256" key="2">
    <source>
        <dbReference type="ARBA" id="ARBA00005336"/>
    </source>
</evidence>
<proteinExistence type="inferred from homology"/>
<dbReference type="SUPFAM" id="SSF52279">
    <property type="entry name" value="Beta-D-glucan exohydrolase, C-terminal domain"/>
    <property type="match status" value="1"/>
</dbReference>
<dbReference type="EMBL" id="CAJNOG010000253">
    <property type="protein sequence ID" value="CAF1118695.1"/>
    <property type="molecule type" value="Genomic_DNA"/>
</dbReference>
<accession>A0A814QEU5</accession>
<dbReference type="AlphaFoldDB" id="A0A814QEU5"/>
<dbReference type="PANTHER" id="PTHR42715">
    <property type="entry name" value="BETA-GLUCOSIDASE"/>
    <property type="match status" value="1"/>
</dbReference>
<evidence type="ECO:0000256" key="3">
    <source>
        <dbReference type="ARBA" id="ARBA00012744"/>
    </source>
</evidence>
<protein>
    <recommendedName>
        <fullName evidence="3">beta-glucosidase</fullName>
        <ecNumber evidence="3">3.2.1.21</ecNumber>
    </recommendedName>
</protein>
<comment type="catalytic activity">
    <reaction evidence="1">
        <text>Hydrolysis of terminal, non-reducing beta-D-glucosyl residues with release of beta-D-glucose.</text>
        <dbReference type="EC" id="3.2.1.21"/>
    </reaction>
</comment>
<dbReference type="Gene3D" id="2.60.40.10">
    <property type="entry name" value="Immunoglobulins"/>
    <property type="match status" value="1"/>
</dbReference>
<comment type="similarity">
    <text evidence="2">Belongs to the glycosyl hydrolase 3 family.</text>
</comment>
<dbReference type="Pfam" id="PF14310">
    <property type="entry name" value="Fn3-like"/>
    <property type="match status" value="1"/>
</dbReference>
<dbReference type="PANTHER" id="PTHR42715:SF10">
    <property type="entry name" value="BETA-GLUCOSIDASE"/>
    <property type="match status" value="1"/>
</dbReference>
<evidence type="ECO:0000313" key="6">
    <source>
        <dbReference type="EMBL" id="CAF1118695.1"/>
    </source>
</evidence>